<dbReference type="Pfam" id="PF07452">
    <property type="entry name" value="CHRD"/>
    <property type="match status" value="1"/>
</dbReference>
<feature type="compositionally biased region" description="Polar residues" evidence="1">
    <location>
        <begin position="36"/>
        <end position="68"/>
    </location>
</feature>
<proteinExistence type="predicted"/>
<feature type="region of interest" description="Disordered" evidence="1">
    <location>
        <begin position="117"/>
        <end position="139"/>
    </location>
</feature>
<keyword evidence="5" id="KW-1185">Reference proteome</keyword>
<dbReference type="EMBL" id="FXTH01000009">
    <property type="protein sequence ID" value="SMO68211.1"/>
    <property type="molecule type" value="Genomic_DNA"/>
</dbReference>
<organism evidence="4 5">
    <name type="scientific">Fodinibius sediminis</name>
    <dbReference type="NCBI Taxonomy" id="1214077"/>
    <lineage>
        <taxon>Bacteria</taxon>
        <taxon>Pseudomonadati</taxon>
        <taxon>Balneolota</taxon>
        <taxon>Balneolia</taxon>
        <taxon>Balneolales</taxon>
        <taxon>Balneolaceae</taxon>
        <taxon>Fodinibius</taxon>
    </lineage>
</organism>
<evidence type="ECO:0000256" key="1">
    <source>
        <dbReference type="SAM" id="MobiDB-lite"/>
    </source>
</evidence>
<evidence type="ECO:0000256" key="2">
    <source>
        <dbReference type="SAM" id="Phobius"/>
    </source>
</evidence>
<feature type="region of interest" description="Disordered" evidence="1">
    <location>
        <begin position="31"/>
        <end position="93"/>
    </location>
</feature>
<dbReference type="RefSeq" id="WP_142714610.1">
    <property type="nucleotide sequence ID" value="NZ_FXTH01000009.1"/>
</dbReference>
<dbReference type="Proteomes" id="UP000317593">
    <property type="component" value="Unassembled WGS sequence"/>
</dbReference>
<name>A0A521DAV8_9BACT</name>
<gene>
    <name evidence="4" type="ORF">SAMN06265218_10912</name>
</gene>
<dbReference type="InterPro" id="IPR010895">
    <property type="entry name" value="CHRD"/>
</dbReference>
<sequence>MNNQQSITAVIIGVFVITTSLGALAGCADRDRASDMDTNGDTSSQMSEKPQTQNQDYRMAQEQEQTFRASLEGSNEVPEVDTEASGSTTVTLRGDSIHLKGEFSGLGSEYTGSHIHLGAEGENGDPIQSLEPSLGDDKMSGTWDNTYPLSMDHISALKADSLYINVHSAENKAGEIRGQLTSSEMDTSGMDM</sequence>
<evidence type="ECO:0000259" key="3">
    <source>
        <dbReference type="PROSITE" id="PS50933"/>
    </source>
</evidence>
<feature type="transmembrane region" description="Helical" evidence="2">
    <location>
        <begin position="6"/>
        <end position="28"/>
    </location>
</feature>
<keyword evidence="2" id="KW-0812">Transmembrane</keyword>
<dbReference type="PROSITE" id="PS50933">
    <property type="entry name" value="CHRD"/>
    <property type="match status" value="1"/>
</dbReference>
<feature type="domain" description="CHRD" evidence="3">
    <location>
        <begin position="63"/>
        <end position="185"/>
    </location>
</feature>
<dbReference type="SMART" id="SM00754">
    <property type="entry name" value="CHRD"/>
    <property type="match status" value="1"/>
</dbReference>
<protein>
    <submittedName>
        <fullName evidence="4">CHRD domain-containing protein</fullName>
    </submittedName>
</protein>
<dbReference type="AlphaFoldDB" id="A0A521DAV8"/>
<keyword evidence="2" id="KW-0472">Membrane</keyword>
<keyword evidence="2" id="KW-1133">Transmembrane helix</keyword>
<accession>A0A521DAV8</accession>
<dbReference type="OrthoDB" id="571052at2"/>
<reference evidence="4 5" key="1">
    <citation type="submission" date="2017-05" db="EMBL/GenBank/DDBJ databases">
        <authorList>
            <person name="Varghese N."/>
            <person name="Submissions S."/>
        </authorList>
    </citation>
    <scope>NUCLEOTIDE SEQUENCE [LARGE SCALE GENOMIC DNA]</scope>
    <source>
        <strain evidence="4 5">DSM 21194</strain>
    </source>
</reference>
<evidence type="ECO:0000313" key="5">
    <source>
        <dbReference type="Proteomes" id="UP000317593"/>
    </source>
</evidence>
<evidence type="ECO:0000313" key="4">
    <source>
        <dbReference type="EMBL" id="SMO68211.1"/>
    </source>
</evidence>